<keyword evidence="1" id="KW-0732">Signal</keyword>
<comment type="caution">
    <text evidence="2">The sequence shown here is derived from an EMBL/GenBank/DDBJ whole genome shotgun (WGS) entry which is preliminary data.</text>
</comment>
<feature type="signal peptide" evidence="1">
    <location>
        <begin position="1"/>
        <end position="20"/>
    </location>
</feature>
<proteinExistence type="predicted"/>
<gene>
    <name evidence="2" type="ORF">CVLEPA_LOCUS9066</name>
</gene>
<evidence type="ECO:0000313" key="2">
    <source>
        <dbReference type="EMBL" id="CAK8678782.1"/>
    </source>
</evidence>
<evidence type="ECO:0000313" key="3">
    <source>
        <dbReference type="Proteomes" id="UP001642483"/>
    </source>
</evidence>
<accession>A0ABP0FK88</accession>
<reference evidence="2 3" key="1">
    <citation type="submission" date="2024-02" db="EMBL/GenBank/DDBJ databases">
        <authorList>
            <person name="Daric V."/>
            <person name="Darras S."/>
        </authorList>
    </citation>
    <scope>NUCLEOTIDE SEQUENCE [LARGE SCALE GENOMIC DNA]</scope>
</reference>
<name>A0ABP0FK88_CLALP</name>
<evidence type="ECO:0000256" key="1">
    <source>
        <dbReference type="SAM" id="SignalP"/>
    </source>
</evidence>
<sequence length="186" mass="21632">MLQYVVVACLLCFLVNGDLAKPGEITEKKICLRSNEHSTCFCPYQNKPLQTFSFWNADKEVRQFTQTCEPINLSFYEDTCKIYPVNPDGETEYEYVCPYNGFLQTWGAFAPASGNFSIRLWFRCCEVECPKWNCMWSPFSETKKEFLIPLKDAFATGTRGRYVHEDKDSAWSMKICQCDFSSREEL</sequence>
<protein>
    <submittedName>
        <fullName evidence="2">Uncharacterized protein</fullName>
    </submittedName>
</protein>
<dbReference type="Proteomes" id="UP001642483">
    <property type="component" value="Unassembled WGS sequence"/>
</dbReference>
<feature type="chain" id="PRO_5046688274" evidence="1">
    <location>
        <begin position="21"/>
        <end position="186"/>
    </location>
</feature>
<dbReference type="EMBL" id="CAWYQH010000057">
    <property type="protein sequence ID" value="CAK8678782.1"/>
    <property type="molecule type" value="Genomic_DNA"/>
</dbReference>
<keyword evidence="3" id="KW-1185">Reference proteome</keyword>
<organism evidence="2 3">
    <name type="scientific">Clavelina lepadiformis</name>
    <name type="common">Light-bulb sea squirt</name>
    <name type="synonym">Ascidia lepadiformis</name>
    <dbReference type="NCBI Taxonomy" id="159417"/>
    <lineage>
        <taxon>Eukaryota</taxon>
        <taxon>Metazoa</taxon>
        <taxon>Chordata</taxon>
        <taxon>Tunicata</taxon>
        <taxon>Ascidiacea</taxon>
        <taxon>Aplousobranchia</taxon>
        <taxon>Clavelinidae</taxon>
        <taxon>Clavelina</taxon>
    </lineage>
</organism>